<dbReference type="NCBIfam" id="TIGR04056">
    <property type="entry name" value="OMP_RagA_SusC"/>
    <property type="match status" value="1"/>
</dbReference>
<dbReference type="InterPro" id="IPR023996">
    <property type="entry name" value="TonB-dep_OMP_SusC/RagA"/>
</dbReference>
<evidence type="ECO:0000256" key="6">
    <source>
        <dbReference type="ARBA" id="ARBA00023237"/>
    </source>
</evidence>
<dbReference type="SMART" id="SM00965">
    <property type="entry name" value="STN"/>
    <property type="match status" value="1"/>
</dbReference>
<dbReference type="InterPro" id="IPR012910">
    <property type="entry name" value="Plug_dom"/>
</dbReference>
<evidence type="ECO:0000313" key="9">
    <source>
        <dbReference type="EMBL" id="SDL85415.1"/>
    </source>
</evidence>
<dbReference type="SUPFAM" id="SSF56935">
    <property type="entry name" value="Porins"/>
    <property type="match status" value="1"/>
</dbReference>
<dbReference type="Pfam" id="PF07715">
    <property type="entry name" value="Plug"/>
    <property type="match status" value="1"/>
</dbReference>
<sequence length="1129" mass="124221">MILNYLNKGPRLKYGSRCFYSFSTKIMKLTVLLLTLGCLQVSAAAFSQRVTLSYRNVPMEKIFKEVRKQTGYLFLYNNELLQTAERVSIQVTDAPLEQVLKECFEGQPVTYTLVEKTIIVKPLEKSELKATAKADGTIKGKVSDSKGITLPGVTIKLEGVSSQTKATDANGNYSFTNVPSGRYTLSFNYLGFAKITKQLTIIEGQESVIDVILTEETGSLDEVVVVGYGTQKKSDVTGSAVRVSMEDKELQSNTNLLQALSGASAGINVQGTGLAGGEPNVSIRGQTSLSASGNPLVVLDGIIYNGSIADINVSDVESIDILKDASSAAVYGSRSANGVMLITTKKGKSDKPVVAFNMYSGLQDMTNNPMKVMNADQYAIRLVDYYYQQDLYNWYKSKPTSSAGKPVRPDINNRNVVANRLRTQEERDNYLAGNQIDWVDEVLQSAPIQNYNLSVSGKTERNNYFVSGSYTGEDGILQNDNFKRLTLRSNIESKVTDWFTLGLISSYSYRDFSGLQASLGDARSGSPLANNKIGLDNYDMFLTGEAYMPYPLNNLYVDNSDIRNNLFLVGSAKITVPWVKGLSYELNYSNTYSNRNNNTFFPVTTPNGSGNMGQAIKNPSQNRSWIVNNIASYTRSFNNHQVNATLLYSRENSHAESSILNSQGFPNPVLGYNNMSLGTIATVGSNASESNGISYMARANYSFKNRYLLTATVRKDGFSGFGANTKFATFPSVSVGWLASDEPFLQNMKGVYLKMRASYGQNGNQGIGSYSSFSRMSTDAYVFGASPTVVIYPSTLGNNDLGWEKTSSLNIGVDYGFLNRRISGSIDVYQAQTTDVLVSRAIPPTTGYPSVWTNIGAIDNKGIELGLTTINLEGRFNWKTDFVFSLNRDKITKLYGGKNDNDVGNSWFVGQPITAIYDYQMGGGLWSEQELYSGKALNNWYPGQFKYVDQNNDGIIEPNSDRTIIGNQAPNYRLSLSNTLSYNNFSFSFFLNSIQGGNGYYLENNASNINAASAPAGRESAGIIRNNLTAVRQYWTPENGVNNSTGIYSAPAVWSGIYESRSFVRLQDISLSYKLSPAILKTLRIGSGQVYISGKNLYTWTKWSGWDPETGVSDSPLMRNFIAGFRLSI</sequence>
<dbReference type="OrthoDB" id="9768177at2"/>
<keyword evidence="5 7" id="KW-0472">Membrane</keyword>
<protein>
    <submittedName>
        <fullName evidence="9">TonB-linked outer membrane protein, SusC/RagA family</fullName>
    </submittedName>
</protein>
<organism evidence="9 10">
    <name type="scientific">Daejeonella rubra</name>
    <dbReference type="NCBI Taxonomy" id="990371"/>
    <lineage>
        <taxon>Bacteria</taxon>
        <taxon>Pseudomonadati</taxon>
        <taxon>Bacteroidota</taxon>
        <taxon>Sphingobacteriia</taxon>
        <taxon>Sphingobacteriales</taxon>
        <taxon>Sphingobacteriaceae</taxon>
        <taxon>Daejeonella</taxon>
    </lineage>
</organism>
<dbReference type="AlphaFoldDB" id="A0A1G9NHJ3"/>
<dbReference type="InterPro" id="IPR008969">
    <property type="entry name" value="CarboxyPept-like_regulatory"/>
</dbReference>
<keyword evidence="3 7" id="KW-1134">Transmembrane beta strand</keyword>
<reference evidence="10" key="1">
    <citation type="submission" date="2016-10" db="EMBL/GenBank/DDBJ databases">
        <authorList>
            <person name="Varghese N."/>
            <person name="Submissions S."/>
        </authorList>
    </citation>
    <scope>NUCLEOTIDE SEQUENCE [LARGE SCALE GENOMIC DNA]</scope>
    <source>
        <strain evidence="10">DSM 24536</strain>
    </source>
</reference>
<dbReference type="InterPro" id="IPR036942">
    <property type="entry name" value="Beta-barrel_TonB_sf"/>
</dbReference>
<dbReference type="InterPro" id="IPR037066">
    <property type="entry name" value="Plug_dom_sf"/>
</dbReference>
<dbReference type="PROSITE" id="PS52016">
    <property type="entry name" value="TONB_DEPENDENT_REC_3"/>
    <property type="match status" value="1"/>
</dbReference>
<dbReference type="Gene3D" id="2.40.170.20">
    <property type="entry name" value="TonB-dependent receptor, beta-barrel domain"/>
    <property type="match status" value="1"/>
</dbReference>
<dbReference type="SUPFAM" id="SSF49464">
    <property type="entry name" value="Carboxypeptidase regulatory domain-like"/>
    <property type="match status" value="1"/>
</dbReference>
<dbReference type="Pfam" id="PF13715">
    <property type="entry name" value="CarbopepD_reg_2"/>
    <property type="match status" value="1"/>
</dbReference>
<dbReference type="EMBL" id="FNHH01000003">
    <property type="protein sequence ID" value="SDL85415.1"/>
    <property type="molecule type" value="Genomic_DNA"/>
</dbReference>
<gene>
    <name evidence="9" type="ORF">SAMN05421813_10320</name>
</gene>
<dbReference type="InterPro" id="IPR039426">
    <property type="entry name" value="TonB-dep_rcpt-like"/>
</dbReference>
<dbReference type="InterPro" id="IPR011662">
    <property type="entry name" value="Secretin/TonB_short_N"/>
</dbReference>
<evidence type="ECO:0000256" key="4">
    <source>
        <dbReference type="ARBA" id="ARBA00022692"/>
    </source>
</evidence>
<dbReference type="Proteomes" id="UP000199226">
    <property type="component" value="Unassembled WGS sequence"/>
</dbReference>
<evidence type="ECO:0000256" key="5">
    <source>
        <dbReference type="ARBA" id="ARBA00023136"/>
    </source>
</evidence>
<evidence type="ECO:0000259" key="8">
    <source>
        <dbReference type="SMART" id="SM00965"/>
    </source>
</evidence>
<dbReference type="GO" id="GO:0009279">
    <property type="term" value="C:cell outer membrane"/>
    <property type="evidence" value="ECO:0007669"/>
    <property type="project" value="UniProtKB-SubCell"/>
</dbReference>
<dbReference type="STRING" id="990371.SAMN05421813_10320"/>
<keyword evidence="2 7" id="KW-0813">Transport</keyword>
<keyword evidence="6 7" id="KW-0998">Cell outer membrane</keyword>
<dbReference type="NCBIfam" id="TIGR04057">
    <property type="entry name" value="SusC_RagA_signa"/>
    <property type="match status" value="1"/>
</dbReference>
<name>A0A1G9NHJ3_9SPHI</name>
<dbReference type="Gene3D" id="2.170.130.10">
    <property type="entry name" value="TonB-dependent receptor, plug domain"/>
    <property type="match status" value="1"/>
</dbReference>
<evidence type="ECO:0000256" key="1">
    <source>
        <dbReference type="ARBA" id="ARBA00004571"/>
    </source>
</evidence>
<keyword evidence="4 7" id="KW-0812">Transmembrane</keyword>
<dbReference type="Gene3D" id="2.60.40.1120">
    <property type="entry name" value="Carboxypeptidase-like, regulatory domain"/>
    <property type="match status" value="1"/>
</dbReference>
<comment type="similarity">
    <text evidence="7">Belongs to the TonB-dependent receptor family.</text>
</comment>
<evidence type="ECO:0000256" key="7">
    <source>
        <dbReference type="PROSITE-ProRule" id="PRU01360"/>
    </source>
</evidence>
<evidence type="ECO:0000256" key="2">
    <source>
        <dbReference type="ARBA" id="ARBA00022448"/>
    </source>
</evidence>
<dbReference type="InterPro" id="IPR023997">
    <property type="entry name" value="TonB-dep_OMP_SusC/RagA_CS"/>
</dbReference>
<evidence type="ECO:0000256" key="3">
    <source>
        <dbReference type="ARBA" id="ARBA00022452"/>
    </source>
</evidence>
<proteinExistence type="inferred from homology"/>
<dbReference type="Pfam" id="PF07660">
    <property type="entry name" value="STN"/>
    <property type="match status" value="1"/>
</dbReference>
<evidence type="ECO:0000313" key="10">
    <source>
        <dbReference type="Proteomes" id="UP000199226"/>
    </source>
</evidence>
<accession>A0A1G9NHJ3</accession>
<comment type="subcellular location">
    <subcellularLocation>
        <location evidence="1 7">Cell outer membrane</location>
        <topology evidence="1 7">Multi-pass membrane protein</topology>
    </subcellularLocation>
</comment>
<feature type="domain" description="Secretin/TonB short N-terminal" evidence="8">
    <location>
        <begin position="72"/>
        <end position="123"/>
    </location>
</feature>
<keyword evidence="10" id="KW-1185">Reference proteome</keyword>